<accession>A0A6I4MBF9</accession>
<comment type="caution">
    <text evidence="1">The sequence shown here is derived from an EMBL/GenBank/DDBJ whole genome shotgun (WGS) entry which is preliminary data.</text>
</comment>
<keyword evidence="2" id="KW-1185">Reference proteome</keyword>
<dbReference type="InterPro" id="IPR054228">
    <property type="entry name" value="DUF6953"/>
</dbReference>
<dbReference type="EMBL" id="WBMS02000009">
    <property type="protein sequence ID" value="MWA01337.1"/>
    <property type="molecule type" value="Genomic_DNA"/>
</dbReference>
<sequence length="90" mass="10845">MEEVTPEDIARWMLKRIENGEELYQQDVVYEISQKFGEKFVYDNERGNPAIDKKVLKAFREVSEDTVVWEKGMRMWRKREVYDDPGRGQQ</sequence>
<evidence type="ECO:0000313" key="1">
    <source>
        <dbReference type="EMBL" id="MWA01337.1"/>
    </source>
</evidence>
<organism evidence="1 2">
    <name type="scientific">Actinomadura physcomitrii</name>
    <dbReference type="NCBI Taxonomy" id="2650748"/>
    <lineage>
        <taxon>Bacteria</taxon>
        <taxon>Bacillati</taxon>
        <taxon>Actinomycetota</taxon>
        <taxon>Actinomycetes</taxon>
        <taxon>Streptosporangiales</taxon>
        <taxon>Thermomonosporaceae</taxon>
        <taxon>Actinomadura</taxon>
    </lineage>
</organism>
<reference evidence="1" key="1">
    <citation type="submission" date="2019-12" db="EMBL/GenBank/DDBJ databases">
        <title>Actinomadura physcomitrii sp. nov., a novel actinomycete isolated from moss [Physcomitrium sphaericum (Ludw) Fuernr].</title>
        <authorList>
            <person name="Zhuang X."/>
        </authorList>
    </citation>
    <scope>NUCLEOTIDE SEQUENCE [LARGE SCALE GENOMIC DNA]</scope>
    <source>
        <strain evidence="1">LD22</strain>
    </source>
</reference>
<evidence type="ECO:0000313" key="2">
    <source>
        <dbReference type="Proteomes" id="UP000462055"/>
    </source>
</evidence>
<name>A0A6I4MBF9_9ACTN</name>
<protein>
    <submittedName>
        <fullName evidence="1">Uncharacterized protein</fullName>
    </submittedName>
</protein>
<dbReference type="Proteomes" id="UP000462055">
    <property type="component" value="Unassembled WGS sequence"/>
</dbReference>
<dbReference type="AlphaFoldDB" id="A0A6I4MBF9"/>
<gene>
    <name evidence="1" type="ORF">F8568_013270</name>
</gene>
<dbReference type="RefSeq" id="WP_151593850.1">
    <property type="nucleotide sequence ID" value="NZ_WBMS02000009.1"/>
</dbReference>
<dbReference type="Pfam" id="PF22266">
    <property type="entry name" value="DUF6953"/>
    <property type="match status" value="1"/>
</dbReference>
<proteinExistence type="predicted"/>